<evidence type="ECO:0000313" key="2">
    <source>
        <dbReference type="Proteomes" id="UP000245429"/>
    </source>
</evidence>
<dbReference type="Proteomes" id="UP000245429">
    <property type="component" value="Chromosome"/>
</dbReference>
<dbReference type="KEGG" id="fse:DI487_13315"/>
<reference evidence="1 2" key="1">
    <citation type="submission" date="2018-05" db="EMBL/GenBank/DDBJ databases">
        <title>Flavobacterium sp. MEBiC07310.</title>
        <authorList>
            <person name="Baek K."/>
        </authorList>
    </citation>
    <scope>NUCLEOTIDE SEQUENCE [LARGE SCALE GENOMIC DNA]</scope>
    <source>
        <strain evidence="1 2">MEBiC07310</strain>
    </source>
</reference>
<sequence>MWSFFEKKIKNEQLELLSDRFPLYVNHTIEIFEYSENNLDYEKLYRMLFHKNATQFEINEICIFCLNYIDDDS</sequence>
<keyword evidence="2" id="KW-1185">Reference proteome</keyword>
<gene>
    <name evidence="1" type="ORF">DI487_13315</name>
</gene>
<name>A0A2U8QXE9_9FLAO</name>
<proteinExistence type="predicted"/>
<dbReference type="AlphaFoldDB" id="A0A2U8QXE9"/>
<organism evidence="1 2">
    <name type="scientific">Flavobacterium sediminis</name>
    <dbReference type="NCBI Taxonomy" id="2201181"/>
    <lineage>
        <taxon>Bacteria</taxon>
        <taxon>Pseudomonadati</taxon>
        <taxon>Bacteroidota</taxon>
        <taxon>Flavobacteriia</taxon>
        <taxon>Flavobacteriales</taxon>
        <taxon>Flavobacteriaceae</taxon>
        <taxon>Flavobacterium</taxon>
    </lineage>
</organism>
<protein>
    <submittedName>
        <fullName evidence="1">Uncharacterized protein</fullName>
    </submittedName>
</protein>
<accession>A0A2U8QXE9</accession>
<evidence type="ECO:0000313" key="1">
    <source>
        <dbReference type="EMBL" id="AWM14739.1"/>
    </source>
</evidence>
<dbReference type="EMBL" id="CP029463">
    <property type="protein sequence ID" value="AWM14739.1"/>
    <property type="molecule type" value="Genomic_DNA"/>
</dbReference>